<proteinExistence type="predicted"/>
<dbReference type="EMBL" id="MCFE01000462">
    <property type="protein sequence ID" value="ORX89258.1"/>
    <property type="molecule type" value="Genomic_DNA"/>
</dbReference>
<evidence type="ECO:0000256" key="1">
    <source>
        <dbReference type="SAM" id="MobiDB-lite"/>
    </source>
</evidence>
<organism evidence="2 3">
    <name type="scientific">Basidiobolus meristosporus CBS 931.73</name>
    <dbReference type="NCBI Taxonomy" id="1314790"/>
    <lineage>
        <taxon>Eukaryota</taxon>
        <taxon>Fungi</taxon>
        <taxon>Fungi incertae sedis</taxon>
        <taxon>Zoopagomycota</taxon>
        <taxon>Entomophthoromycotina</taxon>
        <taxon>Basidiobolomycetes</taxon>
        <taxon>Basidiobolales</taxon>
        <taxon>Basidiobolaceae</taxon>
        <taxon>Basidiobolus</taxon>
    </lineage>
</organism>
<gene>
    <name evidence="2" type="ORF">K493DRAFT_70062</name>
</gene>
<keyword evidence="3" id="KW-1185">Reference proteome</keyword>
<feature type="region of interest" description="Disordered" evidence="1">
    <location>
        <begin position="286"/>
        <end position="323"/>
    </location>
</feature>
<dbReference type="Gene3D" id="1.20.58.2130">
    <property type="match status" value="1"/>
</dbReference>
<dbReference type="AlphaFoldDB" id="A0A1Y1XU39"/>
<protein>
    <submittedName>
        <fullName evidence="2">Uncharacterized protein</fullName>
    </submittedName>
</protein>
<comment type="caution">
    <text evidence="2">The sequence shown here is derived from an EMBL/GenBank/DDBJ whole genome shotgun (WGS) entry which is preliminary data.</text>
</comment>
<dbReference type="Proteomes" id="UP000193498">
    <property type="component" value="Unassembled WGS sequence"/>
</dbReference>
<reference evidence="2 3" key="1">
    <citation type="submission" date="2016-07" db="EMBL/GenBank/DDBJ databases">
        <title>Pervasive Adenine N6-methylation of Active Genes in Fungi.</title>
        <authorList>
            <consortium name="DOE Joint Genome Institute"/>
            <person name="Mondo S.J."/>
            <person name="Dannebaum R.O."/>
            <person name="Kuo R.C."/>
            <person name="Labutti K."/>
            <person name="Haridas S."/>
            <person name="Kuo A."/>
            <person name="Salamov A."/>
            <person name="Ahrendt S.R."/>
            <person name="Lipzen A."/>
            <person name="Sullivan W."/>
            <person name="Andreopoulos W.B."/>
            <person name="Clum A."/>
            <person name="Lindquist E."/>
            <person name="Daum C."/>
            <person name="Ramamoorthy G.K."/>
            <person name="Gryganskyi A."/>
            <person name="Culley D."/>
            <person name="Magnuson J.K."/>
            <person name="James T.Y."/>
            <person name="O'Malley M.A."/>
            <person name="Stajich J.E."/>
            <person name="Spatafora J.W."/>
            <person name="Visel A."/>
            <person name="Grigoriev I.V."/>
        </authorList>
    </citation>
    <scope>NUCLEOTIDE SEQUENCE [LARGE SCALE GENOMIC DNA]</scope>
    <source>
        <strain evidence="2 3">CBS 931.73</strain>
    </source>
</reference>
<dbReference type="InParanoid" id="A0A1Y1XU39"/>
<feature type="region of interest" description="Disordered" evidence="1">
    <location>
        <begin position="107"/>
        <end position="143"/>
    </location>
</feature>
<name>A0A1Y1XU39_9FUNG</name>
<evidence type="ECO:0000313" key="3">
    <source>
        <dbReference type="Proteomes" id="UP000193498"/>
    </source>
</evidence>
<sequence>MPLADIDATNEPSGPSSTKARYAVLEALTETSGVLTLLKECVDEQQILAFGNHMPKGEEATFAASFSPLYLENWWTDANVNDLAYGESSEQSDLVIDCEAPTIPDIKSRESSLVAVPPMPQRKDDNQENNPPSNHAADQDHTLDGREALRDAYLKTLYDSKTPLHEFVEAAMDNSSLAEKSHLFEYLEFLCTNLILDLPTLEEKYKASIPSLINRREVTNSTELSPQELDYIKAWARCNAEPDHKSNSVHELKIREYVDLCSWGEFFDSIHPSKVAPFQSLSSNSPAAGIHESKKDVQGPYETGSSSPCECRRDQGPFQKRSPNQARHILGPIVYLGFHWVRKSVFCGGKRRPRLRGDEKVL</sequence>
<evidence type="ECO:0000313" key="2">
    <source>
        <dbReference type="EMBL" id="ORX89258.1"/>
    </source>
</evidence>
<accession>A0A1Y1XU39</accession>